<protein>
    <recommendedName>
        <fullName evidence="2">Lipoprotein</fullName>
    </recommendedName>
</protein>
<proteinExistence type="predicted"/>
<dbReference type="EMBL" id="UINC01073855">
    <property type="protein sequence ID" value="SVC10555.1"/>
    <property type="molecule type" value="Genomic_DNA"/>
</dbReference>
<name>A0A382JFX4_9ZZZZ</name>
<reference evidence="1" key="1">
    <citation type="submission" date="2018-05" db="EMBL/GenBank/DDBJ databases">
        <authorList>
            <person name="Lanie J.A."/>
            <person name="Ng W.-L."/>
            <person name="Kazmierczak K.M."/>
            <person name="Andrzejewski T.M."/>
            <person name="Davidsen T.M."/>
            <person name="Wayne K.J."/>
            <person name="Tettelin H."/>
            <person name="Glass J.I."/>
            <person name="Rusch D."/>
            <person name="Podicherti R."/>
            <person name="Tsui H.-C.T."/>
            <person name="Winkler M.E."/>
        </authorList>
    </citation>
    <scope>NUCLEOTIDE SEQUENCE</scope>
</reference>
<organism evidence="1">
    <name type="scientific">marine metagenome</name>
    <dbReference type="NCBI Taxonomy" id="408172"/>
    <lineage>
        <taxon>unclassified sequences</taxon>
        <taxon>metagenomes</taxon>
        <taxon>ecological metagenomes</taxon>
    </lineage>
</organism>
<dbReference type="AlphaFoldDB" id="A0A382JFX4"/>
<sequence>MLLSCGYKPIFSSSKANFSITEIKLFGKINIGSKIKKNLNIYKNTENKSIFYSLKINTNQKKNVISKDAKGDPKIFEMQISVDLTILE</sequence>
<evidence type="ECO:0000313" key="1">
    <source>
        <dbReference type="EMBL" id="SVC10555.1"/>
    </source>
</evidence>
<gene>
    <name evidence="1" type="ORF">METZ01_LOCUS263409</name>
</gene>
<accession>A0A382JFX4</accession>
<evidence type="ECO:0008006" key="2">
    <source>
        <dbReference type="Google" id="ProtNLM"/>
    </source>
</evidence>
<feature type="non-terminal residue" evidence="1">
    <location>
        <position position="88"/>
    </location>
</feature>